<gene>
    <name evidence="3" type="ORF">BU16DRAFT_622924</name>
</gene>
<feature type="coiled-coil region" evidence="1">
    <location>
        <begin position="8"/>
        <end position="70"/>
    </location>
</feature>
<keyword evidence="1" id="KW-0175">Coiled coil</keyword>
<name>A0A6A6QAW2_9PEZI</name>
<evidence type="ECO:0000313" key="4">
    <source>
        <dbReference type="Proteomes" id="UP000799750"/>
    </source>
</evidence>
<proteinExistence type="predicted"/>
<feature type="region of interest" description="Disordered" evidence="2">
    <location>
        <begin position="122"/>
        <end position="168"/>
    </location>
</feature>
<keyword evidence="4" id="KW-1185">Reference proteome</keyword>
<protein>
    <submittedName>
        <fullName evidence="3">Uncharacterized protein</fullName>
    </submittedName>
</protein>
<feature type="region of interest" description="Disordered" evidence="2">
    <location>
        <begin position="411"/>
        <end position="492"/>
    </location>
</feature>
<evidence type="ECO:0000256" key="1">
    <source>
        <dbReference type="SAM" id="Coils"/>
    </source>
</evidence>
<evidence type="ECO:0000256" key="2">
    <source>
        <dbReference type="SAM" id="MobiDB-lite"/>
    </source>
</evidence>
<accession>A0A6A6QAW2</accession>
<dbReference type="Proteomes" id="UP000799750">
    <property type="component" value="Unassembled WGS sequence"/>
</dbReference>
<sequence length="575" mass="64837">MEDPITQYDTLRSQLAELSDSLEQKSTALHKIRGHTERISARLKKLQKREADLIRRDTELEDELEKIEERKLDIGRQIFVLKKRERALRKSQVPHRQNFATPPLQRDQAELTLPVVNQAAPSRAACNVNPTSSRRMADPGSEDDFDGSDDNPGLEAPNPSEIIGHDDTTGIRTEHGTTYLIDYSHVTRLDDGSWVELQCGICGVNYHGKNDYYKSLNGFKRHLSRFHQIPTLADDQVVAHCKIVRRLSTDEIDALRLGLPGALTMRKIAGSTVDQTAPNYNATNGNSGINTMQTSTDDIVLRLFPTIIKLPNTKYVELRCNVNGCGINSVNYRANQATEFKGLNGFGKHLKQSHPEEWDAITDCVTYSTRGLPSPAERVLSLCSQRELTDREVEGIRQRGREAYKIDCKTATRKRDRDRHRVTRSTSDDDESADTADETESDFEGDNRVGIKRARQSKSGQDSCRKPSRRTTTSIQDKITVDMSPPRPNTTQHQLEDYCPCSLSGHPCRMAGCEKPKICLNFPHSDACKTSEDCHLRPTCTNVAALQHCHRHDCPDGHDDAALRRVRFQHNHTSH</sequence>
<organism evidence="3 4">
    <name type="scientific">Lophium mytilinum</name>
    <dbReference type="NCBI Taxonomy" id="390894"/>
    <lineage>
        <taxon>Eukaryota</taxon>
        <taxon>Fungi</taxon>
        <taxon>Dikarya</taxon>
        <taxon>Ascomycota</taxon>
        <taxon>Pezizomycotina</taxon>
        <taxon>Dothideomycetes</taxon>
        <taxon>Pleosporomycetidae</taxon>
        <taxon>Mytilinidiales</taxon>
        <taxon>Mytilinidiaceae</taxon>
        <taxon>Lophium</taxon>
    </lineage>
</organism>
<evidence type="ECO:0000313" key="3">
    <source>
        <dbReference type="EMBL" id="KAF2489402.1"/>
    </source>
</evidence>
<dbReference type="EMBL" id="MU004199">
    <property type="protein sequence ID" value="KAF2489402.1"/>
    <property type="molecule type" value="Genomic_DNA"/>
</dbReference>
<reference evidence="3" key="1">
    <citation type="journal article" date="2020" name="Stud. Mycol.">
        <title>101 Dothideomycetes genomes: a test case for predicting lifestyles and emergence of pathogens.</title>
        <authorList>
            <person name="Haridas S."/>
            <person name="Albert R."/>
            <person name="Binder M."/>
            <person name="Bloem J."/>
            <person name="Labutti K."/>
            <person name="Salamov A."/>
            <person name="Andreopoulos B."/>
            <person name="Baker S."/>
            <person name="Barry K."/>
            <person name="Bills G."/>
            <person name="Bluhm B."/>
            <person name="Cannon C."/>
            <person name="Castanera R."/>
            <person name="Culley D."/>
            <person name="Daum C."/>
            <person name="Ezra D."/>
            <person name="Gonzalez J."/>
            <person name="Henrissat B."/>
            <person name="Kuo A."/>
            <person name="Liang C."/>
            <person name="Lipzen A."/>
            <person name="Lutzoni F."/>
            <person name="Magnuson J."/>
            <person name="Mondo S."/>
            <person name="Nolan M."/>
            <person name="Ohm R."/>
            <person name="Pangilinan J."/>
            <person name="Park H.-J."/>
            <person name="Ramirez L."/>
            <person name="Alfaro M."/>
            <person name="Sun H."/>
            <person name="Tritt A."/>
            <person name="Yoshinaga Y."/>
            <person name="Zwiers L.-H."/>
            <person name="Turgeon B."/>
            <person name="Goodwin S."/>
            <person name="Spatafora J."/>
            <person name="Crous P."/>
            <person name="Grigoriev I."/>
        </authorList>
    </citation>
    <scope>NUCLEOTIDE SEQUENCE</scope>
    <source>
        <strain evidence="3">CBS 269.34</strain>
    </source>
</reference>
<feature type="compositionally biased region" description="Acidic residues" evidence="2">
    <location>
        <begin position="140"/>
        <end position="149"/>
    </location>
</feature>
<dbReference type="AlphaFoldDB" id="A0A6A6QAW2"/>
<feature type="compositionally biased region" description="Acidic residues" evidence="2">
    <location>
        <begin position="428"/>
        <end position="444"/>
    </location>
</feature>
<dbReference type="OrthoDB" id="10510335at2759"/>